<proteinExistence type="predicted"/>
<comment type="caution">
    <text evidence="1">The sequence shown here is derived from an EMBL/GenBank/DDBJ whole genome shotgun (WGS) entry which is preliminary data.</text>
</comment>
<dbReference type="Proteomes" id="UP000237105">
    <property type="component" value="Unassembled WGS sequence"/>
</dbReference>
<keyword evidence="2" id="KW-1185">Reference proteome</keyword>
<dbReference type="EMBL" id="JXTB01000516">
    <property type="protein sequence ID" value="PON37809.1"/>
    <property type="molecule type" value="Genomic_DNA"/>
</dbReference>
<gene>
    <name evidence="1" type="ORF">PanWU01x14_317250</name>
</gene>
<protein>
    <submittedName>
        <fullName evidence="1">Uncharacterized protein</fullName>
    </submittedName>
</protein>
<name>A0A2P5AMN2_PARAD</name>
<evidence type="ECO:0000313" key="2">
    <source>
        <dbReference type="Proteomes" id="UP000237105"/>
    </source>
</evidence>
<sequence length="137" mass="15814">MSPIDYFESHHLKSTGWRNEYTQEKYAVMVTFRVEVLTQTQARALSEFGDAASSVESVVGPEQVAERVESASSAEECKRTEDCQQRQVAETIATLKQQLAEKDAEHTRWIDETQRQMAEKEAKNQCWLEETQRQLNE</sequence>
<reference evidence="2" key="1">
    <citation type="submission" date="2016-06" db="EMBL/GenBank/DDBJ databases">
        <title>Parallel loss of symbiosis genes in relatives of nitrogen-fixing non-legume Parasponia.</title>
        <authorList>
            <person name="Van Velzen R."/>
            <person name="Holmer R."/>
            <person name="Bu F."/>
            <person name="Rutten L."/>
            <person name="Van Zeijl A."/>
            <person name="Liu W."/>
            <person name="Santuari L."/>
            <person name="Cao Q."/>
            <person name="Sharma T."/>
            <person name="Shen D."/>
            <person name="Roswanjaya Y."/>
            <person name="Wardhani T."/>
            <person name="Kalhor M.S."/>
            <person name="Jansen J."/>
            <person name="Van den Hoogen J."/>
            <person name="Gungor B."/>
            <person name="Hartog M."/>
            <person name="Hontelez J."/>
            <person name="Verver J."/>
            <person name="Yang W.-C."/>
            <person name="Schijlen E."/>
            <person name="Repin R."/>
            <person name="Schilthuizen M."/>
            <person name="Schranz E."/>
            <person name="Heidstra R."/>
            <person name="Miyata K."/>
            <person name="Fedorova E."/>
            <person name="Kohlen W."/>
            <person name="Bisseling T."/>
            <person name="Smit S."/>
            <person name="Geurts R."/>
        </authorList>
    </citation>
    <scope>NUCLEOTIDE SEQUENCE [LARGE SCALE GENOMIC DNA]</scope>
    <source>
        <strain evidence="2">cv. WU1-14</strain>
    </source>
</reference>
<accession>A0A2P5AMN2</accession>
<dbReference type="AlphaFoldDB" id="A0A2P5AMN2"/>
<organism evidence="1 2">
    <name type="scientific">Parasponia andersonii</name>
    <name type="common">Sponia andersonii</name>
    <dbReference type="NCBI Taxonomy" id="3476"/>
    <lineage>
        <taxon>Eukaryota</taxon>
        <taxon>Viridiplantae</taxon>
        <taxon>Streptophyta</taxon>
        <taxon>Embryophyta</taxon>
        <taxon>Tracheophyta</taxon>
        <taxon>Spermatophyta</taxon>
        <taxon>Magnoliopsida</taxon>
        <taxon>eudicotyledons</taxon>
        <taxon>Gunneridae</taxon>
        <taxon>Pentapetalae</taxon>
        <taxon>rosids</taxon>
        <taxon>fabids</taxon>
        <taxon>Rosales</taxon>
        <taxon>Cannabaceae</taxon>
        <taxon>Parasponia</taxon>
    </lineage>
</organism>
<evidence type="ECO:0000313" key="1">
    <source>
        <dbReference type="EMBL" id="PON37809.1"/>
    </source>
</evidence>